<feature type="compositionally biased region" description="Basic and acidic residues" evidence="7">
    <location>
        <begin position="29"/>
        <end position="45"/>
    </location>
</feature>
<feature type="chain" id="PRO_5046918804" evidence="8">
    <location>
        <begin position="22"/>
        <end position="297"/>
    </location>
</feature>
<evidence type="ECO:0000256" key="7">
    <source>
        <dbReference type="SAM" id="MobiDB-lite"/>
    </source>
</evidence>
<proteinExistence type="inferred from homology"/>
<keyword evidence="5" id="KW-0564">Palmitate</keyword>
<dbReference type="InterPro" id="IPR004872">
    <property type="entry name" value="Lipoprotein_NlpA"/>
</dbReference>
<evidence type="ECO:0000256" key="4">
    <source>
        <dbReference type="ARBA" id="ARBA00023136"/>
    </source>
</evidence>
<evidence type="ECO:0000256" key="5">
    <source>
        <dbReference type="ARBA" id="ARBA00023139"/>
    </source>
</evidence>
<keyword evidence="6" id="KW-0449">Lipoprotein</keyword>
<dbReference type="EMBL" id="CP097885">
    <property type="protein sequence ID" value="URN40701.1"/>
    <property type="molecule type" value="Genomic_DNA"/>
</dbReference>
<evidence type="ECO:0000256" key="8">
    <source>
        <dbReference type="SAM" id="SignalP"/>
    </source>
</evidence>
<keyword evidence="10" id="KW-1185">Reference proteome</keyword>
<evidence type="ECO:0000256" key="6">
    <source>
        <dbReference type="ARBA" id="ARBA00023288"/>
    </source>
</evidence>
<dbReference type="PANTHER" id="PTHR30429:SF3">
    <property type="entry name" value="LIPOPROTEIN"/>
    <property type="match status" value="1"/>
</dbReference>
<accession>A0ABY4TK50</accession>
<dbReference type="Pfam" id="PF03180">
    <property type="entry name" value="Lipoprotein_9"/>
    <property type="match status" value="1"/>
</dbReference>
<keyword evidence="3 8" id="KW-0732">Signal</keyword>
<protein>
    <submittedName>
        <fullName evidence="9">MetQ/NlpA family ABC transporter substrate-binding protein</fullName>
    </submittedName>
</protein>
<evidence type="ECO:0000256" key="3">
    <source>
        <dbReference type="ARBA" id="ARBA00022729"/>
    </source>
</evidence>
<comment type="similarity">
    <text evidence="2">Belongs to the NlpA lipoprotein family.</text>
</comment>
<feature type="signal peptide" evidence="8">
    <location>
        <begin position="1"/>
        <end position="21"/>
    </location>
</feature>
<dbReference type="SUPFAM" id="SSF53850">
    <property type="entry name" value="Periplasmic binding protein-like II"/>
    <property type="match status" value="1"/>
</dbReference>
<dbReference type="RefSeq" id="WP_250341571.1">
    <property type="nucleotide sequence ID" value="NZ_CP097885.1"/>
</dbReference>
<name>A0ABY4TK50_9FIRM</name>
<dbReference type="Proteomes" id="UP001056218">
    <property type="component" value="Chromosome"/>
</dbReference>
<dbReference type="PANTHER" id="PTHR30429">
    <property type="entry name" value="D-METHIONINE-BINDING LIPOPROTEIN METQ"/>
    <property type="match status" value="1"/>
</dbReference>
<evidence type="ECO:0000313" key="9">
    <source>
        <dbReference type="EMBL" id="URN40701.1"/>
    </source>
</evidence>
<sequence>MKKLYSILIIGLSLLLFTACGNNNQKQNAENKEQATNKVSETKENKETKDKKVKVGIIGDSKEWDYVKTEAAKEGIDIELVQFDSYTLPNAALDLGEIDLNSFQHVAYLNGEKEQLGYKINPIGNTFIGPIAVYSKKIKSIEELKDGDTIVIPEDATNAGRTLNLLDKIGLIKVPEDAGYTPTLKDIENPRNFKILEFNSANIKSALDEVELVALYSGQASDAGLRPIEDSLAFDLNSADDIKPDNPYINVIVAREGEENNPIYKRIVELYQSDEVIKLRKKETPVVFPAWGIGEKY</sequence>
<evidence type="ECO:0000256" key="1">
    <source>
        <dbReference type="ARBA" id="ARBA00004635"/>
    </source>
</evidence>
<feature type="region of interest" description="Disordered" evidence="7">
    <location>
        <begin position="26"/>
        <end position="45"/>
    </location>
</feature>
<evidence type="ECO:0000256" key="2">
    <source>
        <dbReference type="ARBA" id="ARBA00008973"/>
    </source>
</evidence>
<dbReference type="Gene3D" id="3.40.190.10">
    <property type="entry name" value="Periplasmic binding protein-like II"/>
    <property type="match status" value="2"/>
</dbReference>
<reference evidence="9 10" key="1">
    <citation type="submission" date="2022-05" db="EMBL/GenBank/DDBJ databases">
        <title>Identification of Peptoniphilus vaginalis-like Bacteria, Peptoniphilus septimus sp. nov. from Blood Cultures in a Cervical Cancer Patient receiving Chemotherapy: Case and Implications.</title>
        <authorList>
            <person name="Zhan X.-Y."/>
        </authorList>
    </citation>
    <scope>NUCLEOTIDE SEQUENCE [LARGE SCALE GENOMIC DNA]</scope>
    <source>
        <strain evidence="9 10">SAHP1</strain>
    </source>
</reference>
<dbReference type="PROSITE" id="PS51257">
    <property type="entry name" value="PROKAR_LIPOPROTEIN"/>
    <property type="match status" value="1"/>
</dbReference>
<keyword evidence="4" id="KW-0472">Membrane</keyword>
<comment type="subcellular location">
    <subcellularLocation>
        <location evidence="1">Membrane</location>
        <topology evidence="1">Lipid-anchor</topology>
    </subcellularLocation>
</comment>
<gene>
    <name evidence="9" type="ORF">M9426_05465</name>
</gene>
<organism evidence="9 10">
    <name type="scientific">Peptoniphilus genitalis</name>
    <dbReference type="NCBI Taxonomy" id="3036303"/>
    <lineage>
        <taxon>Bacteria</taxon>
        <taxon>Bacillati</taxon>
        <taxon>Bacillota</taxon>
        <taxon>Tissierellia</taxon>
        <taxon>Tissierellales</taxon>
        <taxon>Peptoniphilaceae</taxon>
        <taxon>Peptoniphilus</taxon>
    </lineage>
</organism>
<evidence type="ECO:0000313" key="10">
    <source>
        <dbReference type="Proteomes" id="UP001056218"/>
    </source>
</evidence>